<dbReference type="InterPro" id="IPR050312">
    <property type="entry name" value="IolE/XylAMocC-like"/>
</dbReference>
<dbReference type="PANTHER" id="PTHR12110:SF53">
    <property type="entry name" value="BLR5974 PROTEIN"/>
    <property type="match status" value="1"/>
</dbReference>
<reference evidence="2 3" key="1">
    <citation type="journal article" date="2016" name="Nat. Commun.">
        <title>Thousands of microbial genomes shed light on interconnected biogeochemical processes in an aquifer system.</title>
        <authorList>
            <person name="Anantharaman K."/>
            <person name="Brown C.T."/>
            <person name="Hug L.A."/>
            <person name="Sharon I."/>
            <person name="Castelle C.J."/>
            <person name="Probst A.J."/>
            <person name="Thomas B.C."/>
            <person name="Singh A."/>
            <person name="Wilkins M.J."/>
            <person name="Karaoz U."/>
            <person name="Brodie E.L."/>
            <person name="Williams K.H."/>
            <person name="Hubbard S.S."/>
            <person name="Banfield J.F."/>
        </authorList>
    </citation>
    <scope>NUCLEOTIDE SEQUENCE [LARGE SCALE GENOMIC DNA]</scope>
    <source>
        <strain evidence="3">RIFCSPLOWO2_12_FULL_64_10</strain>
    </source>
</reference>
<dbReference type="Proteomes" id="UP000178606">
    <property type="component" value="Unassembled WGS sequence"/>
</dbReference>
<dbReference type="PANTHER" id="PTHR12110">
    <property type="entry name" value="HYDROXYPYRUVATE ISOMERASE"/>
    <property type="match status" value="1"/>
</dbReference>
<dbReference type="AlphaFoldDB" id="A0A1F6CA43"/>
<dbReference type="EMBL" id="MFKF01000357">
    <property type="protein sequence ID" value="OGG45921.1"/>
    <property type="molecule type" value="Genomic_DNA"/>
</dbReference>
<feature type="domain" description="Xylose isomerase-like TIM barrel" evidence="1">
    <location>
        <begin position="25"/>
        <end position="243"/>
    </location>
</feature>
<comment type="caution">
    <text evidence="2">The sequence shown here is derived from an EMBL/GenBank/DDBJ whole genome shotgun (WGS) entry which is preliminary data.</text>
</comment>
<dbReference type="SUPFAM" id="SSF51658">
    <property type="entry name" value="Xylose isomerase-like"/>
    <property type="match status" value="1"/>
</dbReference>
<organism evidence="2 3">
    <name type="scientific">Handelsmanbacteria sp. (strain RIFCSPLOWO2_12_FULL_64_10)</name>
    <dbReference type="NCBI Taxonomy" id="1817868"/>
    <lineage>
        <taxon>Bacteria</taxon>
        <taxon>Candidatus Handelsmaniibacteriota</taxon>
    </lineage>
</organism>
<gene>
    <name evidence="2" type="ORF">A3F84_20035</name>
</gene>
<proteinExistence type="predicted"/>
<dbReference type="InterPro" id="IPR036237">
    <property type="entry name" value="Xyl_isomerase-like_sf"/>
</dbReference>
<name>A0A1F6CA43_HANXR</name>
<protein>
    <recommendedName>
        <fullName evidence="1">Xylose isomerase-like TIM barrel domain-containing protein</fullName>
    </recommendedName>
</protein>
<dbReference type="Pfam" id="PF01261">
    <property type="entry name" value="AP_endonuc_2"/>
    <property type="match status" value="1"/>
</dbReference>
<dbReference type="Gene3D" id="3.20.20.150">
    <property type="entry name" value="Divalent-metal-dependent TIM barrel enzymes"/>
    <property type="match status" value="1"/>
</dbReference>
<evidence type="ECO:0000259" key="1">
    <source>
        <dbReference type="Pfam" id="PF01261"/>
    </source>
</evidence>
<accession>A0A1F6CA43</accession>
<dbReference type="InterPro" id="IPR013022">
    <property type="entry name" value="Xyl_isomerase-like_TIM-brl"/>
</dbReference>
<sequence length="333" mass="36950">MGGYEVILTGFADEGPASKRAEEQFAICRALGMSYYTIRFVDAGEGVKNVMKLSDGEVRRLQGLHRDYEMRVSSIGSPIGKIKLVDREDGTTNVYVPFDKYLKEDVAHAIDLAHAFETRLIRGFSFYPPRGEDPKKYLDQSADYLKQVAAKCREAGVYFGLEVEGHLVGQNGALLRALHEKVASDHLCLIYDCGNIEYQGFSAGEAFEQYRQMEAGLGWIHVKGVKTPSDPALDADIKRRNLAGFIPVDLGDAGHEQSLRAFREALPRLNEMWRSRGAPGTFVDLEPHVKSGGQFGGFSGPDGFGVSLRGLLRLLSFVGIEYHLTDFYDLRNA</sequence>
<evidence type="ECO:0000313" key="3">
    <source>
        <dbReference type="Proteomes" id="UP000178606"/>
    </source>
</evidence>
<evidence type="ECO:0000313" key="2">
    <source>
        <dbReference type="EMBL" id="OGG45921.1"/>
    </source>
</evidence>